<accession>A0ABR3V6L5</accession>
<feature type="compositionally biased region" description="Basic residues" evidence="2">
    <location>
        <begin position="323"/>
        <end position="333"/>
    </location>
</feature>
<feature type="compositionally biased region" description="Acidic residues" evidence="2">
    <location>
        <begin position="673"/>
        <end position="682"/>
    </location>
</feature>
<evidence type="ECO:0000313" key="4">
    <source>
        <dbReference type="EMBL" id="KAL1837380.1"/>
    </source>
</evidence>
<dbReference type="Proteomes" id="UP001583172">
    <property type="component" value="Unassembled WGS sequence"/>
</dbReference>
<feature type="region of interest" description="Disordered" evidence="2">
    <location>
        <begin position="658"/>
        <end position="684"/>
    </location>
</feature>
<feature type="compositionally biased region" description="Basic and acidic residues" evidence="2">
    <location>
        <begin position="358"/>
        <end position="372"/>
    </location>
</feature>
<evidence type="ECO:0000259" key="3">
    <source>
        <dbReference type="PROSITE" id="PS50157"/>
    </source>
</evidence>
<feature type="compositionally biased region" description="Basic and acidic residues" evidence="2">
    <location>
        <begin position="216"/>
        <end position="231"/>
    </location>
</feature>
<proteinExistence type="predicted"/>
<dbReference type="EMBL" id="JAZGSY010000300">
    <property type="protein sequence ID" value="KAL1837380.1"/>
    <property type="molecule type" value="Genomic_DNA"/>
</dbReference>
<feature type="region of interest" description="Disordered" evidence="2">
    <location>
        <begin position="1"/>
        <end position="48"/>
    </location>
</feature>
<dbReference type="InterPro" id="IPR019622">
    <property type="entry name" value="Rrn9_dom"/>
</dbReference>
<evidence type="ECO:0000256" key="1">
    <source>
        <dbReference type="PROSITE-ProRule" id="PRU00042"/>
    </source>
</evidence>
<feature type="region of interest" description="Disordered" evidence="2">
    <location>
        <begin position="701"/>
        <end position="724"/>
    </location>
</feature>
<feature type="compositionally biased region" description="Gly residues" evidence="2">
    <location>
        <begin position="172"/>
        <end position="184"/>
    </location>
</feature>
<gene>
    <name evidence="4" type="ORF">VTJ49DRAFT_3939</name>
</gene>
<feature type="compositionally biased region" description="Basic and acidic residues" evidence="2">
    <location>
        <begin position="334"/>
        <end position="351"/>
    </location>
</feature>
<name>A0ABR3V6L5_HUMIN</name>
<feature type="region of interest" description="Disordered" evidence="2">
    <location>
        <begin position="88"/>
        <end position="143"/>
    </location>
</feature>
<organism evidence="4 5">
    <name type="scientific">Humicola insolens</name>
    <name type="common">Soft-rot fungus</name>
    <dbReference type="NCBI Taxonomy" id="85995"/>
    <lineage>
        <taxon>Eukaryota</taxon>
        <taxon>Fungi</taxon>
        <taxon>Dikarya</taxon>
        <taxon>Ascomycota</taxon>
        <taxon>Pezizomycotina</taxon>
        <taxon>Sordariomycetes</taxon>
        <taxon>Sordariomycetidae</taxon>
        <taxon>Sordariales</taxon>
        <taxon>Chaetomiaceae</taxon>
        <taxon>Mycothermus</taxon>
    </lineage>
</organism>
<protein>
    <recommendedName>
        <fullName evidence="3">C2H2-type domain-containing protein</fullName>
    </recommendedName>
</protein>
<keyword evidence="1" id="KW-0479">Metal-binding</keyword>
<evidence type="ECO:0000256" key="2">
    <source>
        <dbReference type="SAM" id="MobiDB-lite"/>
    </source>
</evidence>
<evidence type="ECO:0000313" key="5">
    <source>
        <dbReference type="Proteomes" id="UP001583172"/>
    </source>
</evidence>
<reference evidence="4 5" key="1">
    <citation type="journal article" date="2024" name="Commun. Biol.">
        <title>Comparative genomic analysis of thermophilic fungi reveals convergent evolutionary adaptations and gene losses.</title>
        <authorList>
            <person name="Steindorff A.S."/>
            <person name="Aguilar-Pontes M.V."/>
            <person name="Robinson A.J."/>
            <person name="Andreopoulos B."/>
            <person name="LaButti K."/>
            <person name="Kuo A."/>
            <person name="Mondo S."/>
            <person name="Riley R."/>
            <person name="Otillar R."/>
            <person name="Haridas S."/>
            <person name="Lipzen A."/>
            <person name="Grimwood J."/>
            <person name="Schmutz J."/>
            <person name="Clum A."/>
            <person name="Reid I.D."/>
            <person name="Moisan M.C."/>
            <person name="Butler G."/>
            <person name="Nguyen T.T.M."/>
            <person name="Dewar K."/>
            <person name="Conant G."/>
            <person name="Drula E."/>
            <person name="Henrissat B."/>
            <person name="Hansel C."/>
            <person name="Singer S."/>
            <person name="Hutchinson M.I."/>
            <person name="de Vries R.P."/>
            <person name="Natvig D.O."/>
            <person name="Powell A.J."/>
            <person name="Tsang A."/>
            <person name="Grigoriev I.V."/>
        </authorList>
    </citation>
    <scope>NUCLEOTIDE SEQUENCE [LARGE SCALE GENOMIC DNA]</scope>
    <source>
        <strain evidence="4 5">CBS 620.91</strain>
    </source>
</reference>
<comment type="caution">
    <text evidence="4">The sequence shown here is derived from an EMBL/GenBank/DDBJ whole genome shotgun (WGS) entry which is preliminary data.</text>
</comment>
<feature type="compositionally biased region" description="Basic residues" evidence="2">
    <location>
        <begin position="373"/>
        <end position="384"/>
    </location>
</feature>
<feature type="region of interest" description="Disordered" evidence="2">
    <location>
        <begin position="587"/>
        <end position="631"/>
    </location>
</feature>
<feature type="region of interest" description="Disordered" evidence="2">
    <location>
        <begin position="282"/>
        <end position="440"/>
    </location>
</feature>
<dbReference type="PROSITE" id="PS50157">
    <property type="entry name" value="ZINC_FINGER_C2H2_2"/>
    <property type="match status" value="1"/>
</dbReference>
<feature type="domain" description="C2H2-type" evidence="3">
    <location>
        <begin position="637"/>
        <end position="665"/>
    </location>
</feature>
<keyword evidence="1" id="KW-0863">Zinc-finger</keyword>
<sequence>MSVSITPVMSDDSDQCKPDPEDGSASPGSLESDELRESRPNRFRGHPSTWRTWTEADRQTWVAFENSRRADLAVHLYNAFALRRGLRRGPDVDDSSEQQGWDPGKPWTAWPMRASEVPDDGLLPRNGDDVNEPFTLRREPRTPPFAGCMLEEEIAAVMLRCATERLRRRGLDGGGMMSSSGGRGGGKDDSGEQVMPSIESAEEEDGSEDDDAGETTGRDDETDSPGRAERLQRRKKTGSPSFAPAVSVDDDRSYALLRPEARRIMARLDDTLAILHNQRVAGLGHMSESSSSSSGSDEEEDEDKVKAEPASRSPSLSPTPPPKSRRGRPRKVHVPREGETEREMLIRIAREGKRRIPKFSDDEGNTGRESRSRSRSRSKGKQPSRTRPVSDDEDTVDRKSRSKGKQPPRPRPVSTASSRASSVSRASSQSKSSITSEKNREKLFARWGLRDWRDVLGAAALAGFSPKVIARAAQRCATLFREDMTIHTLHGPGGVETSRYVPDAQLPVSSDEDDEAEIELAQRRAVSRQPSVFPGESASPEPEPESRRGRSRSRSAAPKSLLCPHSGCPRAVEPFTKKSNFERHLREIHHDSSPLPTGGATTDVELTEPEIPSRSRSRSRRSRSGTPAPGAHLCPYLTCPRALEGFTKRTNLARHLREVHGRRKQAAKAAAADTEDSADEMEDGVHADRFLRPIRIRKGWRGEDAARRPVKRARAASEELDSFL</sequence>
<feature type="compositionally biased region" description="Acidic residues" evidence="2">
    <location>
        <begin position="200"/>
        <end position="213"/>
    </location>
</feature>
<dbReference type="Pfam" id="PF10680">
    <property type="entry name" value="RRN9"/>
    <property type="match status" value="1"/>
</dbReference>
<keyword evidence="5" id="KW-1185">Reference proteome</keyword>
<feature type="region of interest" description="Disordered" evidence="2">
    <location>
        <begin position="523"/>
        <end position="574"/>
    </location>
</feature>
<feature type="compositionally biased region" description="Low complexity" evidence="2">
    <location>
        <begin position="412"/>
        <end position="436"/>
    </location>
</feature>
<keyword evidence="1" id="KW-0862">Zinc</keyword>
<dbReference type="SMART" id="SM00355">
    <property type="entry name" value="ZnF_C2H2"/>
    <property type="match status" value="2"/>
</dbReference>
<dbReference type="InterPro" id="IPR013087">
    <property type="entry name" value="Znf_C2H2_type"/>
</dbReference>
<feature type="region of interest" description="Disordered" evidence="2">
    <location>
        <begin position="170"/>
        <end position="251"/>
    </location>
</feature>